<evidence type="ECO:0000313" key="2">
    <source>
        <dbReference type="Proteomes" id="UP000023152"/>
    </source>
</evidence>
<evidence type="ECO:0000313" key="1">
    <source>
        <dbReference type="EMBL" id="ETO23080.1"/>
    </source>
</evidence>
<sequence>MVEFVKTFQNDRILLMAMEALEQCLNAELKHHQNLFALEAEQCGVVDALDVVAASDAYSERCTKMASELIAKYWSDSHDNKPTGQPDNNDVVGSSNIDFRNDNQISGQANNEPFQGLVVTKGLYFYGSRGVPFLSAEHVSTRALVSFGNKFLTIFFLRGLTFDCTKPKGGKTIY</sequence>
<organism evidence="1 2">
    <name type="scientific">Reticulomyxa filosa</name>
    <dbReference type="NCBI Taxonomy" id="46433"/>
    <lineage>
        <taxon>Eukaryota</taxon>
        <taxon>Sar</taxon>
        <taxon>Rhizaria</taxon>
        <taxon>Retaria</taxon>
        <taxon>Foraminifera</taxon>
        <taxon>Monothalamids</taxon>
        <taxon>Reticulomyxidae</taxon>
        <taxon>Reticulomyxa</taxon>
    </lineage>
</organism>
<keyword evidence="2" id="KW-1185">Reference proteome</keyword>
<comment type="caution">
    <text evidence="1">The sequence shown here is derived from an EMBL/GenBank/DDBJ whole genome shotgun (WGS) entry which is preliminary data.</text>
</comment>
<protein>
    <submittedName>
        <fullName evidence="1">Uncharacterized protein</fullName>
    </submittedName>
</protein>
<gene>
    <name evidence="1" type="ORF">RFI_14104</name>
</gene>
<proteinExistence type="predicted"/>
<dbReference type="AlphaFoldDB" id="X6N9V9"/>
<accession>X6N9V9</accession>
<dbReference type="EMBL" id="ASPP01010235">
    <property type="protein sequence ID" value="ETO23080.1"/>
    <property type="molecule type" value="Genomic_DNA"/>
</dbReference>
<name>X6N9V9_RETFI</name>
<reference evidence="1 2" key="1">
    <citation type="journal article" date="2013" name="Curr. Biol.">
        <title>The Genome of the Foraminiferan Reticulomyxa filosa.</title>
        <authorList>
            <person name="Glockner G."/>
            <person name="Hulsmann N."/>
            <person name="Schleicher M."/>
            <person name="Noegel A.A."/>
            <person name="Eichinger L."/>
            <person name="Gallinger C."/>
            <person name="Pawlowski J."/>
            <person name="Sierra R."/>
            <person name="Euteneuer U."/>
            <person name="Pillet L."/>
            <person name="Moustafa A."/>
            <person name="Platzer M."/>
            <person name="Groth M."/>
            <person name="Szafranski K."/>
            <person name="Schliwa M."/>
        </authorList>
    </citation>
    <scope>NUCLEOTIDE SEQUENCE [LARGE SCALE GENOMIC DNA]</scope>
</reference>
<dbReference type="Proteomes" id="UP000023152">
    <property type="component" value="Unassembled WGS sequence"/>
</dbReference>